<dbReference type="AlphaFoldDB" id="A0A4U8Z2V8"/>
<dbReference type="Proteomes" id="UP000294360">
    <property type="component" value="Chromosome"/>
</dbReference>
<reference evidence="2 3" key="1">
    <citation type="submission" date="2019-03" db="EMBL/GenBank/DDBJ databases">
        <authorList>
            <person name="Kox A.R. M."/>
        </authorList>
    </citation>
    <scope>NUCLEOTIDE SEQUENCE [LARGE SCALE GENOMIC DNA]</scope>
    <source>
        <strain evidence="2">MTUNDRAET4 annotated genome</strain>
    </source>
</reference>
<evidence type="ECO:0000313" key="3">
    <source>
        <dbReference type="Proteomes" id="UP000294360"/>
    </source>
</evidence>
<name>A0A4U8Z2V8_METTU</name>
<organism evidence="2 3">
    <name type="scientific">Methylocella tundrae</name>
    <dbReference type="NCBI Taxonomy" id="227605"/>
    <lineage>
        <taxon>Bacteria</taxon>
        <taxon>Pseudomonadati</taxon>
        <taxon>Pseudomonadota</taxon>
        <taxon>Alphaproteobacteria</taxon>
        <taxon>Hyphomicrobiales</taxon>
        <taxon>Beijerinckiaceae</taxon>
        <taxon>Methylocella</taxon>
    </lineage>
</organism>
<protein>
    <submittedName>
        <fullName evidence="2">Uncharacterized protein</fullName>
    </submittedName>
</protein>
<accession>A0A4U8Z2V8</accession>
<evidence type="ECO:0000256" key="1">
    <source>
        <dbReference type="SAM" id="MobiDB-lite"/>
    </source>
</evidence>
<dbReference type="KEGG" id="mtun:MTUNDRAET4_2867"/>
<evidence type="ECO:0000313" key="2">
    <source>
        <dbReference type="EMBL" id="VFU09754.1"/>
    </source>
</evidence>
<sequence>MQELDRLAVRRFAELDAVGKVAFVPGLFSERNHRLKVEAGVVRREENREGRSGLLQPGGLDGVLHFADRGCDGLEPIRPFGIAEEERDRTRRHIHRLRRGVARNARGGPLLVGLRHGCFRRRRRFIRSRRVWRGRTGRGLLLRGRRGGARFGAGGPRRAGEEAKEQGERETESQAQSYRFSDFAKSHLPLQYAAKPARPLPPHVLNSAASNAKRLDD</sequence>
<feature type="region of interest" description="Disordered" evidence="1">
    <location>
        <begin position="145"/>
        <end position="176"/>
    </location>
</feature>
<feature type="compositionally biased region" description="Basic and acidic residues" evidence="1">
    <location>
        <begin position="158"/>
        <end position="172"/>
    </location>
</feature>
<dbReference type="EMBL" id="LR536450">
    <property type="protein sequence ID" value="VFU09754.1"/>
    <property type="molecule type" value="Genomic_DNA"/>
</dbReference>
<gene>
    <name evidence="2" type="ORF">MTUNDRAET4_2867</name>
</gene>
<feature type="region of interest" description="Disordered" evidence="1">
    <location>
        <begin position="193"/>
        <end position="217"/>
    </location>
</feature>
<proteinExistence type="predicted"/>